<dbReference type="STRING" id="1802424.A2480_03245"/>
<comment type="caution">
    <text evidence="1">The sequence shown here is derived from an EMBL/GenBank/DDBJ whole genome shotgun (WGS) entry which is preliminary data.</text>
</comment>
<dbReference type="AlphaFoldDB" id="A0A1F7WDZ5"/>
<sequence length="87" mass="10034">MRGQIEGLAADVRELNGREDLLFQKVMEIEDKIYVLSSNARVSDLESCMMTEFDRRSLVLKKLDEERLASFVRMDQIEDCFNSASVV</sequence>
<evidence type="ECO:0000313" key="1">
    <source>
        <dbReference type="EMBL" id="OGM01013.1"/>
    </source>
</evidence>
<evidence type="ECO:0000313" key="2">
    <source>
        <dbReference type="Proteomes" id="UP000176988"/>
    </source>
</evidence>
<gene>
    <name evidence="1" type="ORF">A2480_03245</name>
</gene>
<protein>
    <submittedName>
        <fullName evidence="1">Uncharacterized protein</fullName>
    </submittedName>
</protein>
<dbReference type="EMBL" id="MGFG01000020">
    <property type="protein sequence ID" value="OGM01013.1"/>
    <property type="molecule type" value="Genomic_DNA"/>
</dbReference>
<dbReference type="Proteomes" id="UP000176988">
    <property type="component" value="Unassembled WGS sequence"/>
</dbReference>
<organism evidence="1 2">
    <name type="scientific">Candidatus Uhrbacteria bacterium RIFOXYC2_FULL_47_19</name>
    <dbReference type="NCBI Taxonomy" id="1802424"/>
    <lineage>
        <taxon>Bacteria</taxon>
        <taxon>Candidatus Uhriibacteriota</taxon>
    </lineage>
</organism>
<proteinExistence type="predicted"/>
<name>A0A1F7WDZ5_9BACT</name>
<reference evidence="1 2" key="1">
    <citation type="journal article" date="2016" name="Nat. Commun.">
        <title>Thousands of microbial genomes shed light on interconnected biogeochemical processes in an aquifer system.</title>
        <authorList>
            <person name="Anantharaman K."/>
            <person name="Brown C.T."/>
            <person name="Hug L.A."/>
            <person name="Sharon I."/>
            <person name="Castelle C.J."/>
            <person name="Probst A.J."/>
            <person name="Thomas B.C."/>
            <person name="Singh A."/>
            <person name="Wilkins M.J."/>
            <person name="Karaoz U."/>
            <person name="Brodie E.L."/>
            <person name="Williams K.H."/>
            <person name="Hubbard S.S."/>
            <person name="Banfield J.F."/>
        </authorList>
    </citation>
    <scope>NUCLEOTIDE SEQUENCE [LARGE SCALE GENOMIC DNA]</scope>
</reference>
<accession>A0A1F7WDZ5</accession>